<evidence type="ECO:0000256" key="14">
    <source>
        <dbReference type="ARBA" id="ARBA00023139"/>
    </source>
</evidence>
<feature type="transmembrane region" description="Helical" evidence="23">
    <location>
        <begin position="35"/>
        <end position="61"/>
    </location>
</feature>
<dbReference type="PRINTS" id="PR00237">
    <property type="entry name" value="GPCRRHODOPSN"/>
</dbReference>
<dbReference type="PROSITE" id="PS00237">
    <property type="entry name" value="G_PROTEIN_RECEP_F1_1"/>
    <property type="match status" value="1"/>
</dbReference>
<evidence type="ECO:0000256" key="19">
    <source>
        <dbReference type="ARBA" id="ARBA00023288"/>
    </source>
</evidence>
<comment type="caution">
    <text evidence="25">The sequence shown here is derived from an EMBL/GenBank/DDBJ whole genome shotgun (WGS) entry which is preliminary data.</text>
</comment>
<keyword evidence="8" id="KW-0967">Endosome</keyword>
<comment type="subcellular location">
    <subcellularLocation>
        <location evidence="3">Cell membrane</location>
        <topology evidence="3">Multi-pass membrane protein</topology>
    </subcellularLocation>
    <subcellularLocation>
        <location evidence="1">Early endosome</location>
    </subcellularLocation>
    <subcellularLocation>
        <location evidence="2">Golgi apparatus</location>
    </subcellularLocation>
</comment>
<evidence type="ECO:0000256" key="16">
    <source>
        <dbReference type="ARBA" id="ARBA00023170"/>
    </source>
</evidence>
<evidence type="ECO:0000256" key="7">
    <source>
        <dbReference type="ARBA" id="ARBA00022692"/>
    </source>
</evidence>
<dbReference type="GO" id="GO:0006940">
    <property type="term" value="P:regulation of smooth muscle contraction"/>
    <property type="evidence" value="ECO:0007669"/>
    <property type="project" value="InterPro"/>
</dbReference>
<keyword evidence="16 22" id="KW-0675">Receptor</keyword>
<evidence type="ECO:0000256" key="10">
    <source>
        <dbReference type="ARBA" id="ARBA00022989"/>
    </source>
</evidence>
<gene>
    <name evidence="25" type="ORF">FQN60_009817</name>
</gene>
<feature type="transmembrane region" description="Helical" evidence="23">
    <location>
        <begin position="152"/>
        <end position="171"/>
    </location>
</feature>
<dbReference type="GO" id="GO:0051380">
    <property type="term" value="F:norepinephrine binding"/>
    <property type="evidence" value="ECO:0007669"/>
    <property type="project" value="TreeGrafter"/>
</dbReference>
<evidence type="ECO:0000256" key="13">
    <source>
        <dbReference type="ARBA" id="ARBA00023136"/>
    </source>
</evidence>
<evidence type="ECO:0000256" key="2">
    <source>
        <dbReference type="ARBA" id="ARBA00004555"/>
    </source>
</evidence>
<evidence type="ECO:0000313" key="26">
    <source>
        <dbReference type="Proteomes" id="UP000327493"/>
    </source>
</evidence>
<dbReference type="PANTHER" id="PTHR24248">
    <property type="entry name" value="ADRENERGIC RECEPTOR-RELATED G-PROTEIN COUPLED RECEPTOR"/>
    <property type="match status" value="1"/>
</dbReference>
<dbReference type="GO" id="GO:0005769">
    <property type="term" value="C:early endosome"/>
    <property type="evidence" value="ECO:0007669"/>
    <property type="project" value="UniProtKB-SubCell"/>
</dbReference>
<reference evidence="25 26" key="1">
    <citation type="submission" date="2019-08" db="EMBL/GenBank/DDBJ databases">
        <title>A chromosome-level genome assembly, high-density linkage maps, and genome scans reveal the genomic architecture of hybrid incompatibilities underlying speciation via character displacement in darters (Percidae: Etheostominae).</title>
        <authorList>
            <person name="Moran R.L."/>
            <person name="Catchen J.M."/>
            <person name="Fuller R.C."/>
        </authorList>
    </citation>
    <scope>NUCLEOTIDE SEQUENCE [LARGE SCALE GENOMIC DNA]</scope>
    <source>
        <strain evidence="25">EspeVRDwgs_2016</strain>
        <tissue evidence="25">Muscle</tissue>
    </source>
</reference>
<dbReference type="GO" id="GO:0004941">
    <property type="term" value="F:beta2-adrenergic receptor activity"/>
    <property type="evidence" value="ECO:0007669"/>
    <property type="project" value="InterPro"/>
</dbReference>
<evidence type="ECO:0000259" key="24">
    <source>
        <dbReference type="PROSITE" id="PS50262"/>
    </source>
</evidence>
<keyword evidence="15" id="KW-1015">Disulfide bond</keyword>
<dbReference type="PANTHER" id="PTHR24248:SF21">
    <property type="entry name" value="BETA-2 ADRENERGIC RECEPTOR"/>
    <property type="match status" value="1"/>
</dbReference>
<dbReference type="CDD" id="cd15957">
    <property type="entry name" value="7tmA_Beta2_AR"/>
    <property type="match status" value="1"/>
</dbReference>
<feature type="transmembrane region" description="Helical" evidence="23">
    <location>
        <begin position="110"/>
        <end position="131"/>
    </location>
</feature>
<evidence type="ECO:0000256" key="5">
    <source>
        <dbReference type="ARBA" id="ARBA00022475"/>
    </source>
</evidence>
<keyword evidence="19" id="KW-0449">Lipoprotein</keyword>
<dbReference type="EMBL" id="VOFY01000010">
    <property type="protein sequence ID" value="KAA8588472.1"/>
    <property type="molecule type" value="Genomic_DNA"/>
</dbReference>
<evidence type="ECO:0000256" key="4">
    <source>
        <dbReference type="ARBA" id="ARBA00022188"/>
    </source>
</evidence>
<protein>
    <recommendedName>
        <fullName evidence="4">Beta-2 adrenergic receptor</fullName>
    </recommendedName>
    <alternativeName>
        <fullName evidence="20">Beta-2 adrenoreceptor</fullName>
    </alternativeName>
</protein>
<dbReference type="GO" id="GO:0071880">
    <property type="term" value="P:adenylate cyclase-activating adrenergic receptor signaling pathway"/>
    <property type="evidence" value="ECO:0007669"/>
    <property type="project" value="TreeGrafter"/>
</dbReference>
<evidence type="ECO:0000256" key="9">
    <source>
        <dbReference type="ARBA" id="ARBA00022843"/>
    </source>
</evidence>
<evidence type="ECO:0000256" key="21">
    <source>
        <dbReference type="ARBA" id="ARBA00046851"/>
    </source>
</evidence>
<dbReference type="Pfam" id="PF00001">
    <property type="entry name" value="7tm_1"/>
    <property type="match status" value="1"/>
</dbReference>
<dbReference type="GO" id="GO:0005886">
    <property type="term" value="C:plasma membrane"/>
    <property type="evidence" value="ECO:0007669"/>
    <property type="project" value="UniProtKB-SubCell"/>
</dbReference>
<dbReference type="GO" id="GO:0043410">
    <property type="term" value="P:positive regulation of MAPK cascade"/>
    <property type="evidence" value="ECO:0007669"/>
    <property type="project" value="TreeGrafter"/>
</dbReference>
<evidence type="ECO:0000256" key="1">
    <source>
        <dbReference type="ARBA" id="ARBA00004412"/>
    </source>
</evidence>
<keyword evidence="13 23" id="KW-0472">Membrane</keyword>
<evidence type="ECO:0000256" key="18">
    <source>
        <dbReference type="ARBA" id="ARBA00023224"/>
    </source>
</evidence>
<keyword evidence="6" id="KW-0597">Phosphoprotein</keyword>
<evidence type="ECO:0000256" key="20">
    <source>
        <dbReference type="ARBA" id="ARBA00030379"/>
    </source>
</evidence>
<organism evidence="25 26">
    <name type="scientific">Etheostoma spectabile</name>
    <name type="common">orangethroat darter</name>
    <dbReference type="NCBI Taxonomy" id="54343"/>
    <lineage>
        <taxon>Eukaryota</taxon>
        <taxon>Metazoa</taxon>
        <taxon>Chordata</taxon>
        <taxon>Craniata</taxon>
        <taxon>Vertebrata</taxon>
        <taxon>Euteleostomi</taxon>
        <taxon>Actinopterygii</taxon>
        <taxon>Neopterygii</taxon>
        <taxon>Teleostei</taxon>
        <taxon>Neoteleostei</taxon>
        <taxon>Acanthomorphata</taxon>
        <taxon>Eupercaria</taxon>
        <taxon>Perciformes</taxon>
        <taxon>Percoidei</taxon>
        <taxon>Percidae</taxon>
        <taxon>Etheostomatinae</taxon>
        <taxon>Etheostoma</taxon>
    </lineage>
</organism>
<dbReference type="Proteomes" id="UP000327493">
    <property type="component" value="Chromosome 10"/>
</dbReference>
<comment type="similarity">
    <text evidence="22">Belongs to the G-protein coupled receptor 1 family.</text>
</comment>
<evidence type="ECO:0000256" key="22">
    <source>
        <dbReference type="RuleBase" id="RU000688"/>
    </source>
</evidence>
<keyword evidence="17" id="KW-0325">Glycoprotein</keyword>
<keyword evidence="7 22" id="KW-0812">Transmembrane</keyword>
<dbReference type="GO" id="GO:0002025">
    <property type="term" value="P:norepinephrine-epinephrine-mediated vasodilation involved in regulation of systemic arterial blood pressure"/>
    <property type="evidence" value="ECO:0007669"/>
    <property type="project" value="TreeGrafter"/>
</dbReference>
<dbReference type="GO" id="GO:0005794">
    <property type="term" value="C:Golgi apparatus"/>
    <property type="evidence" value="ECO:0007669"/>
    <property type="project" value="UniProtKB-SubCell"/>
</dbReference>
<keyword evidence="26" id="KW-1185">Reference proteome</keyword>
<evidence type="ECO:0000256" key="17">
    <source>
        <dbReference type="ARBA" id="ARBA00023180"/>
    </source>
</evidence>
<dbReference type="InterPro" id="IPR000276">
    <property type="entry name" value="GPCR_Rhodpsn"/>
</dbReference>
<dbReference type="SMART" id="SM01381">
    <property type="entry name" value="7TM_GPCR_Srsx"/>
    <property type="match status" value="1"/>
</dbReference>
<dbReference type="InterPro" id="IPR000332">
    <property type="entry name" value="ADRB2_rcpt"/>
</dbReference>
<keyword evidence="12 22" id="KW-0297">G-protein coupled receptor</keyword>
<evidence type="ECO:0000313" key="25">
    <source>
        <dbReference type="EMBL" id="KAA8588472.1"/>
    </source>
</evidence>
<evidence type="ECO:0000256" key="12">
    <source>
        <dbReference type="ARBA" id="ARBA00023040"/>
    </source>
</evidence>
<dbReference type="AlphaFoldDB" id="A0A5J5D1A8"/>
<sequence length="904" mass="100274">MGSTTLPVYLNVSAGMINSSSDPAKTEEGYSEATMILLGMIMSLLVLCIVFGNILVITAIARFQRLQNVTNCFITSLACADLVMGLIVVPFGACYIIFKTWHFGSFWCEFWTATDVLCVTASIETLCVIAIDRYLAITSPFRYQSMLTKGKARIVVVLVWVIAALISFLPIHMKWWISVDKEAKDCIEDSSCCEFYTNMAYAITSSIISFYIPLVIMVFVYSRVFQEAKIQLKKIDQSVGRFHNSDKSNLQSLEANNGRGNKKAKFCLREHKALKTLGIIMGTFTLCWLPFFLLNVVVAIWKVEDIDLTFRILNWIGYANSAFNPFIYCRSPEFRYAFKEILCIKRNRLSYAEPVNGYVYSKHSWQSEQQGRSKGSLDDSDTNEGCVRKGVGVCGSVDRPVDPNVSVELLESEMSSLAVSKDSVRILSLLCFFILHAFLSNSSTFLSSQKLLQILSSVSVNLAQLSIGHVVAVDLSQLHVHHIQSLGSDISQSAVHLGVVASLHGVPQDGRTEGQGLQLSGYGHTELVVDDTLAVQHQLGIEPTQHLGHHHLTCERIQQLRPSQRCPHIECQAAQVGQYQGLVPLVSTFPGDDQGRVEMPACLWDVALPPQTQSQKVVDHSSLCGTQPPEQHRGLKALLLNDVASCLHSLLSTVHRLIQSIILLVDGGQALTQVPLGFHVLPLLSYCQGLLKINHNLGRQQGGSFLPARVQANRVPDKQLNPQESIVEGVSLHKGKSIFSLPEEQEEAGDEVADASLQVFVPHHHRSPQEQLQQFNLVHGGKGVAGQTEEQGTGLLQSLGQPVCHTLLQVDSGEVCEESDEERRVRETVHTDTESLLIIHTGLRREGNMRKHARRCAQCKPILLAQSLTLSRCPESSSSVLPLKFTHRKEYCRSYRGRKSSCKK</sequence>
<evidence type="ECO:0000256" key="8">
    <source>
        <dbReference type="ARBA" id="ARBA00022753"/>
    </source>
</evidence>
<keyword evidence="5" id="KW-1003">Cell membrane</keyword>
<dbReference type="FunFam" id="1.20.1070.10:FF:000057">
    <property type="entry name" value="Beta-1 adrenergic receptor"/>
    <property type="match status" value="1"/>
</dbReference>
<name>A0A5J5D1A8_9PERO</name>
<keyword evidence="18 22" id="KW-0807">Transducer</keyword>
<keyword evidence="14" id="KW-0564">Palmitate</keyword>
<dbReference type="PROSITE" id="PS50262">
    <property type="entry name" value="G_PROTEIN_RECEP_F1_2"/>
    <property type="match status" value="1"/>
</dbReference>
<evidence type="ECO:0000256" key="15">
    <source>
        <dbReference type="ARBA" id="ARBA00023157"/>
    </source>
</evidence>
<feature type="transmembrane region" description="Helical" evidence="23">
    <location>
        <begin position="277"/>
        <end position="300"/>
    </location>
</feature>
<proteinExistence type="inferred from homology"/>
<feature type="domain" description="G-protein coupled receptors family 1 profile" evidence="24">
    <location>
        <begin position="52"/>
        <end position="328"/>
    </location>
</feature>
<dbReference type="Gene3D" id="1.20.1070.10">
    <property type="entry name" value="Rhodopsin 7-helix transmembrane proteins"/>
    <property type="match status" value="1"/>
</dbReference>
<feature type="transmembrane region" description="Helical" evidence="23">
    <location>
        <begin position="73"/>
        <end position="98"/>
    </location>
</feature>
<evidence type="ECO:0000256" key="11">
    <source>
        <dbReference type="ARBA" id="ARBA00023034"/>
    </source>
</evidence>
<comment type="subunit">
    <text evidence="21">Binds NHERF1 and GPRASP1. Interacts with ARRB1 and ARRB2. Interacts with SRC. Interacts with USP20 and USP33. Interacts with VHL; the interaction, which is increased on hydroxylation of ADRB2, ubiquitinates ADRB2 leading to its degradation. Interacts with EGLN3; the interaction hydroxylates ADRB2 facilitating VHL-E3 ligase-mediated ubiquitination. Interacts (via PDZ-binding motif) with SNX27 (via PDZ domain); the interaction is required when endocytosed to prevent degradation in lysosomes and promote recycling to the plasma membrane. Interacts with CNIH4. Interacts with ARRDC3. Interacts with NEDD4. Interacts with MARCHF2.</text>
</comment>
<keyword evidence="11" id="KW-0333">Golgi apparatus</keyword>
<keyword evidence="10 23" id="KW-1133">Transmembrane helix</keyword>
<accession>A0A5J5D1A8</accession>
<evidence type="ECO:0000256" key="23">
    <source>
        <dbReference type="SAM" id="Phobius"/>
    </source>
</evidence>
<dbReference type="InterPro" id="IPR017452">
    <property type="entry name" value="GPCR_Rhodpsn_7TM"/>
</dbReference>
<feature type="transmembrane region" description="Helical" evidence="23">
    <location>
        <begin position="199"/>
        <end position="221"/>
    </location>
</feature>
<dbReference type="SUPFAM" id="SSF81321">
    <property type="entry name" value="Family A G protein-coupled receptor-like"/>
    <property type="match status" value="1"/>
</dbReference>
<evidence type="ECO:0000256" key="3">
    <source>
        <dbReference type="ARBA" id="ARBA00004651"/>
    </source>
</evidence>
<keyword evidence="9" id="KW-0832">Ubl conjugation</keyword>
<evidence type="ECO:0000256" key="6">
    <source>
        <dbReference type="ARBA" id="ARBA00022553"/>
    </source>
</evidence>